<protein>
    <submittedName>
        <fullName evidence="1">Putative secreted protein</fullName>
    </submittedName>
</protein>
<dbReference type="EMBL" id="GHWJ01010809">
    <property type="protein sequence ID" value="NOV43546.1"/>
    <property type="molecule type" value="Transcribed_RNA"/>
</dbReference>
<proteinExistence type="predicted"/>
<dbReference type="AlphaFoldDB" id="A0A6M2DBR4"/>
<accession>A0A6M2DBR4</accession>
<name>A0A6M2DBR4_RHIMP</name>
<sequence length="70" mass="7927">MKKKKAPATAALSHHTRAISLFFFFFSLFALLSQRIRKANMLWAIDDLAGFSEPEIRSRGAASRFGSRRP</sequence>
<reference evidence="1" key="1">
    <citation type="submission" date="2019-09" db="EMBL/GenBank/DDBJ databases">
        <title>Organ-specific transcriptomic study of the physiology of the cattle tick, Rhipicephalus microplus.</title>
        <authorList>
            <person name="Tirloni L."/>
            <person name="Braz G."/>
            <person name="Gandara A.C.P."/>
            <person name="Sabadin G.A."/>
            <person name="da Silva R.M."/>
            <person name="Guizzo M.G."/>
            <person name="Machado J.A."/>
            <person name="Costa E.P."/>
            <person name="Gomes H.F."/>
            <person name="Moraes J."/>
            <person name="Mota M.B.S."/>
            <person name="Mesquita R.D."/>
            <person name="Alvarenga P.H."/>
            <person name="Alves F."/>
            <person name="Seixas A."/>
            <person name="da Fonseca R.N."/>
            <person name="Fogaca A."/>
            <person name="Logullo C."/>
            <person name="Tanaka A."/>
            <person name="Daffre S."/>
            <person name="Termignoni C."/>
            <person name="Vaz I.S.Jr."/>
            <person name="Oliveira P.L."/>
            <person name="Ribeiro J.M."/>
        </authorList>
    </citation>
    <scope>NUCLEOTIDE SEQUENCE</scope>
    <source>
        <strain evidence="1">Porto Alegre</strain>
    </source>
</reference>
<evidence type="ECO:0000313" key="1">
    <source>
        <dbReference type="EMBL" id="NOV43546.1"/>
    </source>
</evidence>
<organism evidence="1">
    <name type="scientific">Rhipicephalus microplus</name>
    <name type="common">Cattle tick</name>
    <name type="synonym">Boophilus microplus</name>
    <dbReference type="NCBI Taxonomy" id="6941"/>
    <lineage>
        <taxon>Eukaryota</taxon>
        <taxon>Metazoa</taxon>
        <taxon>Ecdysozoa</taxon>
        <taxon>Arthropoda</taxon>
        <taxon>Chelicerata</taxon>
        <taxon>Arachnida</taxon>
        <taxon>Acari</taxon>
        <taxon>Parasitiformes</taxon>
        <taxon>Ixodida</taxon>
        <taxon>Ixodoidea</taxon>
        <taxon>Ixodidae</taxon>
        <taxon>Rhipicephalinae</taxon>
        <taxon>Rhipicephalus</taxon>
        <taxon>Boophilus</taxon>
    </lineage>
</organism>